<dbReference type="GO" id="GO:0005524">
    <property type="term" value="F:ATP binding"/>
    <property type="evidence" value="ECO:0007669"/>
    <property type="project" value="UniProtKB-UniRule"/>
</dbReference>
<keyword evidence="7 13" id="KW-0808">Transferase</keyword>
<dbReference type="InterPro" id="IPR027417">
    <property type="entry name" value="P-loop_NTPase"/>
</dbReference>
<keyword evidence="11 13" id="KW-0443">Lipid metabolism</keyword>
<evidence type="ECO:0000256" key="10">
    <source>
        <dbReference type="ARBA" id="ARBA00022840"/>
    </source>
</evidence>
<comment type="pathway">
    <text evidence="2 13">Glycolipid biosynthesis; lipid IV(A) biosynthesis; lipid IV(A) from (3R)-3-hydroxytetradecanoyl-[acyl-carrier-protein] and UDP-N-acetyl-alpha-D-glucosamine: step 6/6.</text>
</comment>
<evidence type="ECO:0000256" key="12">
    <source>
        <dbReference type="ARBA" id="ARBA00029757"/>
    </source>
</evidence>
<dbReference type="GO" id="GO:0009029">
    <property type="term" value="F:lipid-A 4'-kinase activity"/>
    <property type="evidence" value="ECO:0007669"/>
    <property type="project" value="UniProtKB-UniRule"/>
</dbReference>
<evidence type="ECO:0000256" key="8">
    <source>
        <dbReference type="ARBA" id="ARBA00022741"/>
    </source>
</evidence>
<dbReference type="AlphaFoldDB" id="A0A803FUE2"/>
<evidence type="ECO:0000256" key="9">
    <source>
        <dbReference type="ARBA" id="ARBA00022777"/>
    </source>
</evidence>
<dbReference type="GO" id="GO:0009244">
    <property type="term" value="P:lipopolysaccharide core region biosynthetic process"/>
    <property type="evidence" value="ECO:0007669"/>
    <property type="project" value="TreeGrafter"/>
</dbReference>
<evidence type="ECO:0000256" key="7">
    <source>
        <dbReference type="ARBA" id="ARBA00022679"/>
    </source>
</evidence>
<dbReference type="UniPathway" id="UPA00359">
    <property type="reaction ID" value="UER00482"/>
</dbReference>
<dbReference type="SUPFAM" id="SSF52540">
    <property type="entry name" value="P-loop containing nucleoside triphosphate hydrolases"/>
    <property type="match status" value="1"/>
</dbReference>
<comment type="catalytic activity">
    <reaction evidence="13">
        <text>a lipid A disaccharide + ATP = a lipid IVA + ADP + H(+)</text>
        <dbReference type="Rhea" id="RHEA:67840"/>
        <dbReference type="ChEBI" id="CHEBI:15378"/>
        <dbReference type="ChEBI" id="CHEBI:30616"/>
        <dbReference type="ChEBI" id="CHEBI:176343"/>
        <dbReference type="ChEBI" id="CHEBI:176425"/>
        <dbReference type="ChEBI" id="CHEBI:456216"/>
        <dbReference type="EC" id="2.7.1.130"/>
    </reaction>
</comment>
<feature type="transmembrane region" description="Helical" evidence="14">
    <location>
        <begin position="12"/>
        <end position="35"/>
    </location>
</feature>
<feature type="binding site" evidence="13">
    <location>
        <begin position="56"/>
        <end position="63"/>
    </location>
    <ligand>
        <name>ATP</name>
        <dbReference type="ChEBI" id="CHEBI:30616"/>
    </ligand>
</feature>
<keyword evidence="14" id="KW-1133">Transmembrane helix</keyword>
<sequence>MVSHIIHFEYSIFGYLLLPLSLIYGLITNAIRLSYLLGLKKAWRSSVPVVVVGNLTSGGTGKTPLVIWLVLALQDLGFSVGVVARGYGGTVGSNPLIVGPHTTTNEAGDEAVLIYQRTKAIVAVSPIRRNAVKAVLVHSLVDVIISDDGLQHYALARDIEIVVIDGERRFGNGWWLPAGPMREREGRLRSVTAKITNGGRVFPGEIGMCLQSNLAVNLCSGERVSVVKLNNVVAMAGIGYPKRFFNSLKKKGVKLMKEVEFVDHQRYTAKILCPLTSRDQSLLMTEKDAVKVRSFAQDNWWYLPVDAVLSPLEAKKLLSLIITLI</sequence>
<proteinExistence type="inferred from homology"/>
<keyword evidence="10 13" id="KW-0067">ATP-binding</keyword>
<evidence type="ECO:0000256" key="5">
    <source>
        <dbReference type="ARBA" id="ARBA00022516"/>
    </source>
</evidence>
<reference evidence="15 16" key="1">
    <citation type="submission" date="2019-02" db="EMBL/GenBank/DDBJ databases">
        <authorList>
            <person name="Manzano-Marin A."/>
            <person name="Manzano-Marin A."/>
        </authorList>
    </citation>
    <scope>NUCLEOTIDE SEQUENCE [LARGE SCALE GENOMIC DNA]</scope>
    <source>
        <strain evidence="15 16">ErCipiceae</strain>
    </source>
</reference>
<keyword evidence="14" id="KW-0812">Transmembrane</keyword>
<dbReference type="NCBIfam" id="TIGR00682">
    <property type="entry name" value="lpxK"/>
    <property type="match status" value="1"/>
</dbReference>
<dbReference type="HAMAP" id="MF_00409">
    <property type="entry name" value="LpxK"/>
    <property type="match status" value="1"/>
</dbReference>
<evidence type="ECO:0000256" key="1">
    <source>
        <dbReference type="ARBA" id="ARBA00002274"/>
    </source>
</evidence>
<gene>
    <name evidence="13 15" type="primary">lpxK</name>
    <name evidence="15" type="ORF">ERCIPICE3303_576</name>
</gene>
<keyword evidence="9 13" id="KW-0418">Kinase</keyword>
<evidence type="ECO:0000256" key="11">
    <source>
        <dbReference type="ARBA" id="ARBA00023098"/>
    </source>
</evidence>
<accession>A0A803FUE2</accession>
<evidence type="ECO:0000256" key="13">
    <source>
        <dbReference type="HAMAP-Rule" id="MF_00409"/>
    </source>
</evidence>
<keyword evidence="6 13" id="KW-0441">Lipid A biosynthesis</keyword>
<dbReference type="InterPro" id="IPR003758">
    <property type="entry name" value="LpxK"/>
</dbReference>
<comment type="function">
    <text evidence="1 13">Transfers the gamma-phosphate of ATP to the 4'-position of a tetraacyldisaccharide 1-phosphate intermediate (termed DS-1-P) to form tetraacyldisaccharide 1,4'-bis-phosphate (lipid IVA).</text>
</comment>
<keyword evidence="5 13" id="KW-0444">Lipid biosynthesis</keyword>
<protein>
    <recommendedName>
        <fullName evidence="4 13">Tetraacyldisaccharide 4'-kinase</fullName>
        <ecNumber evidence="3 13">2.7.1.130</ecNumber>
    </recommendedName>
    <alternativeName>
        <fullName evidence="12 13">Lipid A 4'-kinase</fullName>
    </alternativeName>
</protein>
<dbReference type="PANTHER" id="PTHR42724">
    <property type="entry name" value="TETRAACYLDISACCHARIDE 4'-KINASE"/>
    <property type="match status" value="1"/>
</dbReference>
<comment type="similarity">
    <text evidence="13">Belongs to the LpxK family.</text>
</comment>
<dbReference type="EC" id="2.7.1.130" evidence="3 13"/>
<keyword evidence="8 13" id="KW-0547">Nucleotide-binding</keyword>
<dbReference type="GO" id="GO:0005886">
    <property type="term" value="C:plasma membrane"/>
    <property type="evidence" value="ECO:0007669"/>
    <property type="project" value="TreeGrafter"/>
</dbReference>
<evidence type="ECO:0000256" key="14">
    <source>
        <dbReference type="SAM" id="Phobius"/>
    </source>
</evidence>
<dbReference type="GO" id="GO:0009245">
    <property type="term" value="P:lipid A biosynthetic process"/>
    <property type="evidence" value="ECO:0007669"/>
    <property type="project" value="UniProtKB-UniRule"/>
</dbReference>
<evidence type="ECO:0000256" key="4">
    <source>
        <dbReference type="ARBA" id="ARBA00016436"/>
    </source>
</evidence>
<evidence type="ECO:0000256" key="2">
    <source>
        <dbReference type="ARBA" id="ARBA00004870"/>
    </source>
</evidence>
<organism evidence="15 16">
    <name type="scientific">Candidatus Erwinia haradaeae</name>
    <dbReference type="NCBI Taxonomy" id="1922217"/>
    <lineage>
        <taxon>Bacteria</taxon>
        <taxon>Pseudomonadati</taxon>
        <taxon>Pseudomonadota</taxon>
        <taxon>Gammaproteobacteria</taxon>
        <taxon>Enterobacterales</taxon>
        <taxon>Erwiniaceae</taxon>
        <taxon>Erwinia</taxon>
    </lineage>
</organism>
<dbReference type="Proteomes" id="UP000294289">
    <property type="component" value="Chromosome"/>
</dbReference>
<dbReference type="PANTHER" id="PTHR42724:SF1">
    <property type="entry name" value="TETRAACYLDISACCHARIDE 4'-KINASE, MITOCHONDRIAL-RELATED"/>
    <property type="match status" value="1"/>
</dbReference>
<evidence type="ECO:0000256" key="3">
    <source>
        <dbReference type="ARBA" id="ARBA00012071"/>
    </source>
</evidence>
<evidence type="ECO:0000313" key="15">
    <source>
        <dbReference type="EMBL" id="VFP88740.1"/>
    </source>
</evidence>
<keyword evidence="14" id="KW-0472">Membrane</keyword>
<evidence type="ECO:0000313" key="16">
    <source>
        <dbReference type="Proteomes" id="UP000294289"/>
    </source>
</evidence>
<dbReference type="EMBL" id="LR217737">
    <property type="protein sequence ID" value="VFP88740.1"/>
    <property type="molecule type" value="Genomic_DNA"/>
</dbReference>
<dbReference type="Pfam" id="PF02606">
    <property type="entry name" value="LpxK"/>
    <property type="match status" value="1"/>
</dbReference>
<evidence type="ECO:0000256" key="6">
    <source>
        <dbReference type="ARBA" id="ARBA00022556"/>
    </source>
</evidence>
<name>A0A803FUE2_9GAMM</name>